<keyword evidence="1" id="KW-1133">Transmembrane helix</keyword>
<dbReference type="STRING" id="1121884.SAMN02745131_00742"/>
<feature type="transmembrane region" description="Helical" evidence="1">
    <location>
        <begin position="519"/>
        <end position="539"/>
    </location>
</feature>
<organism evidence="3 4">
    <name type="scientific">Flavisolibacter ginsengisoli DSM 18119</name>
    <dbReference type="NCBI Taxonomy" id="1121884"/>
    <lineage>
        <taxon>Bacteria</taxon>
        <taxon>Pseudomonadati</taxon>
        <taxon>Bacteroidota</taxon>
        <taxon>Chitinophagia</taxon>
        <taxon>Chitinophagales</taxon>
        <taxon>Chitinophagaceae</taxon>
        <taxon>Flavisolibacter</taxon>
    </lineage>
</organism>
<feature type="domain" description="Protein kinase" evidence="2">
    <location>
        <begin position="36"/>
        <end position="315"/>
    </location>
</feature>
<accession>A0A1M4UQQ2</accession>
<dbReference type="AlphaFoldDB" id="A0A1M4UQQ2"/>
<keyword evidence="4" id="KW-1185">Reference proteome</keyword>
<name>A0A1M4UQQ2_9BACT</name>
<dbReference type="GO" id="GO:0005524">
    <property type="term" value="F:ATP binding"/>
    <property type="evidence" value="ECO:0007669"/>
    <property type="project" value="InterPro"/>
</dbReference>
<evidence type="ECO:0000256" key="1">
    <source>
        <dbReference type="SAM" id="Phobius"/>
    </source>
</evidence>
<evidence type="ECO:0000313" key="3">
    <source>
        <dbReference type="EMBL" id="SHE59005.1"/>
    </source>
</evidence>
<gene>
    <name evidence="3" type="ORF">SAMN02745131_00742</name>
</gene>
<evidence type="ECO:0000313" key="4">
    <source>
        <dbReference type="Proteomes" id="UP000184048"/>
    </source>
</evidence>
<keyword evidence="1" id="KW-0812">Transmembrane</keyword>
<dbReference type="RefSeq" id="WP_072833878.1">
    <property type="nucleotide sequence ID" value="NZ_FQUU01000002.1"/>
</dbReference>
<sequence length="692" mass="79213">MSLPSVEQYSRVIERKDPTTLSTLFDHEFKYTDTGFGKEYSFKVGTSAVVFKAVKEGKTYAVRCFLRGELETFKRYELLSAFLAEKDPSWRVNFEFLDNEVLIDGHYYPVVKMDWDEGEPLHRFIDRYMSDYQVLSLLQQKLVELSAELEKAGVGHGDLKYNNILIHPDAAGFTIKLIDYDSMFIPAFRGRKNLETGSPGFQPLKRLSSHFFESIDRFSFWVMLTTLEAVKADQNIWENIEQGGFNNEHSLFTASDFFNPSASKTIQKLKGFKNEDLDFYLDKLVSFSQYSDLNSIEKPKLYKDVSGIPVSHQKLALPKAPIEKIKEPQELTQTFEFEIKSIPSGKDVLVNDVKRGITPLRISLFKKEYDHVTITNGVKKINVPIHDNKKVYEFDFTEKELITPAQITEQDEILEFKADRYNIREGELATINWKVRGNSKIHISNMGEVAEKTGTKKVALRNTTDYVLTIGSKNRSLTINVQPRPEPIIPQVPPPFKEPGSNKQPYTIPVPASSSKKVFQWKMFVIVFLVVLAISYLLFNYNSGNKNNSQVVTSNKKAVSVPVASMTKPVLFSKTKVTNFLENLYASYNKRDIQSIMSFYSPKINEYYSSGQINKDSLQVLINDLFITPASYKCIPDFSSLVIQPGDETCQVIITINEKLKKKRRSRTENYNTTIKYTIDPSFKIMGERTGN</sequence>
<dbReference type="EMBL" id="FQUU01000002">
    <property type="protein sequence ID" value="SHE59005.1"/>
    <property type="molecule type" value="Genomic_DNA"/>
</dbReference>
<proteinExistence type="predicted"/>
<protein>
    <recommendedName>
        <fullName evidence="2">Protein kinase domain-containing protein</fullName>
    </recommendedName>
</protein>
<dbReference type="InterPro" id="IPR008271">
    <property type="entry name" value="Ser/Thr_kinase_AS"/>
</dbReference>
<dbReference type="SUPFAM" id="SSF56112">
    <property type="entry name" value="Protein kinase-like (PK-like)"/>
    <property type="match status" value="1"/>
</dbReference>
<dbReference type="Proteomes" id="UP000184048">
    <property type="component" value="Unassembled WGS sequence"/>
</dbReference>
<dbReference type="InterPro" id="IPR000719">
    <property type="entry name" value="Prot_kinase_dom"/>
</dbReference>
<evidence type="ECO:0000259" key="2">
    <source>
        <dbReference type="PROSITE" id="PS50011"/>
    </source>
</evidence>
<dbReference type="PROSITE" id="PS50011">
    <property type="entry name" value="PROTEIN_KINASE_DOM"/>
    <property type="match status" value="1"/>
</dbReference>
<dbReference type="InterPro" id="IPR011009">
    <property type="entry name" value="Kinase-like_dom_sf"/>
</dbReference>
<reference evidence="3 4" key="1">
    <citation type="submission" date="2016-11" db="EMBL/GenBank/DDBJ databases">
        <authorList>
            <person name="Jaros S."/>
            <person name="Januszkiewicz K."/>
            <person name="Wedrychowicz H."/>
        </authorList>
    </citation>
    <scope>NUCLEOTIDE SEQUENCE [LARGE SCALE GENOMIC DNA]</scope>
    <source>
        <strain evidence="3 4">DSM 18119</strain>
    </source>
</reference>
<dbReference type="Gene3D" id="1.10.510.10">
    <property type="entry name" value="Transferase(Phosphotransferase) domain 1"/>
    <property type="match status" value="1"/>
</dbReference>
<dbReference type="OrthoDB" id="1022767at2"/>
<dbReference type="GO" id="GO:0004672">
    <property type="term" value="F:protein kinase activity"/>
    <property type="evidence" value="ECO:0007669"/>
    <property type="project" value="InterPro"/>
</dbReference>
<keyword evidence="1" id="KW-0472">Membrane</keyword>
<dbReference type="PROSITE" id="PS00108">
    <property type="entry name" value="PROTEIN_KINASE_ST"/>
    <property type="match status" value="1"/>
</dbReference>